<protein>
    <recommendedName>
        <fullName evidence="3">DNA/RNA-binding domain-containing protein</fullName>
    </recommendedName>
</protein>
<dbReference type="GO" id="GO:0070034">
    <property type="term" value="F:telomerase RNA binding"/>
    <property type="evidence" value="ECO:0007669"/>
    <property type="project" value="TreeGrafter"/>
</dbReference>
<dbReference type="Proteomes" id="UP000738349">
    <property type="component" value="Unassembled WGS sequence"/>
</dbReference>
<comment type="caution">
    <text evidence="1">The sequence shown here is derived from an EMBL/GenBank/DDBJ whole genome shotgun (WGS) entry which is preliminary data.</text>
</comment>
<dbReference type="AlphaFoldDB" id="A0A9P9FRW0"/>
<dbReference type="GO" id="GO:0005697">
    <property type="term" value="C:telomerase holoenzyme complex"/>
    <property type="evidence" value="ECO:0007669"/>
    <property type="project" value="TreeGrafter"/>
</dbReference>
<reference evidence="1" key="1">
    <citation type="journal article" date="2021" name="Nat. Commun.">
        <title>Genetic determinants of endophytism in the Arabidopsis root mycobiome.</title>
        <authorList>
            <person name="Mesny F."/>
            <person name="Miyauchi S."/>
            <person name="Thiergart T."/>
            <person name="Pickel B."/>
            <person name="Atanasova L."/>
            <person name="Karlsson M."/>
            <person name="Huettel B."/>
            <person name="Barry K.W."/>
            <person name="Haridas S."/>
            <person name="Chen C."/>
            <person name="Bauer D."/>
            <person name="Andreopoulos W."/>
            <person name="Pangilinan J."/>
            <person name="LaButti K."/>
            <person name="Riley R."/>
            <person name="Lipzen A."/>
            <person name="Clum A."/>
            <person name="Drula E."/>
            <person name="Henrissat B."/>
            <person name="Kohler A."/>
            <person name="Grigoriev I.V."/>
            <person name="Martin F.M."/>
            <person name="Hacquard S."/>
        </authorList>
    </citation>
    <scope>NUCLEOTIDE SEQUENCE</scope>
    <source>
        <strain evidence="1">MPI-CAGE-AT-0147</strain>
    </source>
</reference>
<dbReference type="PANTHER" id="PTHR15696">
    <property type="entry name" value="SMG-7 SUPPRESSOR WITH MORPHOLOGICAL EFFECT ON GENITALIA PROTEIN 7"/>
    <property type="match status" value="1"/>
</dbReference>
<evidence type="ECO:0000313" key="2">
    <source>
        <dbReference type="Proteomes" id="UP000738349"/>
    </source>
</evidence>
<sequence length="89" mass="10490">AYSMMALLYETVPAFEDTWIECLGDLSRYRMAIEDGDIKGREIWTGVSRYWYRQSSDKSPTTGRLYHHLAILARHNALQQLYYYTKSLC</sequence>
<feature type="non-terminal residue" evidence="1">
    <location>
        <position position="89"/>
    </location>
</feature>
<dbReference type="GO" id="GO:0000184">
    <property type="term" value="P:nuclear-transcribed mRNA catabolic process, nonsense-mediated decay"/>
    <property type="evidence" value="ECO:0007669"/>
    <property type="project" value="TreeGrafter"/>
</dbReference>
<accession>A0A9P9FRW0</accession>
<dbReference type="GO" id="GO:0042162">
    <property type="term" value="F:telomeric DNA binding"/>
    <property type="evidence" value="ECO:0007669"/>
    <property type="project" value="TreeGrafter"/>
</dbReference>
<dbReference type="InterPro" id="IPR011990">
    <property type="entry name" value="TPR-like_helical_dom_sf"/>
</dbReference>
<dbReference type="SUPFAM" id="SSF48452">
    <property type="entry name" value="TPR-like"/>
    <property type="match status" value="1"/>
</dbReference>
<evidence type="ECO:0008006" key="3">
    <source>
        <dbReference type="Google" id="ProtNLM"/>
    </source>
</evidence>
<gene>
    <name evidence="1" type="ORF">EDB81DRAFT_591321</name>
</gene>
<evidence type="ECO:0000313" key="1">
    <source>
        <dbReference type="EMBL" id="KAH7175983.1"/>
    </source>
</evidence>
<dbReference type="PANTHER" id="PTHR15696:SF0">
    <property type="entry name" value="TELOMERASE-BINDING PROTEIN EST1A"/>
    <property type="match status" value="1"/>
</dbReference>
<organism evidence="1 2">
    <name type="scientific">Dactylonectria macrodidyma</name>
    <dbReference type="NCBI Taxonomy" id="307937"/>
    <lineage>
        <taxon>Eukaryota</taxon>
        <taxon>Fungi</taxon>
        <taxon>Dikarya</taxon>
        <taxon>Ascomycota</taxon>
        <taxon>Pezizomycotina</taxon>
        <taxon>Sordariomycetes</taxon>
        <taxon>Hypocreomycetidae</taxon>
        <taxon>Hypocreales</taxon>
        <taxon>Nectriaceae</taxon>
        <taxon>Dactylonectria</taxon>
    </lineage>
</organism>
<dbReference type="EMBL" id="JAGMUV010000001">
    <property type="protein sequence ID" value="KAH7175983.1"/>
    <property type="molecule type" value="Genomic_DNA"/>
</dbReference>
<dbReference type="Gene3D" id="1.25.40.10">
    <property type="entry name" value="Tetratricopeptide repeat domain"/>
    <property type="match status" value="1"/>
</dbReference>
<dbReference type="OrthoDB" id="2017974at2759"/>
<name>A0A9P9FRW0_9HYPO</name>
<dbReference type="InterPro" id="IPR045153">
    <property type="entry name" value="Est1/Ebs1-like"/>
</dbReference>
<feature type="non-terminal residue" evidence="1">
    <location>
        <position position="1"/>
    </location>
</feature>
<keyword evidence="2" id="KW-1185">Reference proteome</keyword>
<proteinExistence type="predicted"/>